<organism evidence="12 13">
    <name type="scientific">Synechocystis salina LEGE 00031</name>
    <dbReference type="NCBI Taxonomy" id="1828736"/>
    <lineage>
        <taxon>Bacteria</taxon>
        <taxon>Bacillati</taxon>
        <taxon>Cyanobacteriota</taxon>
        <taxon>Cyanophyceae</taxon>
        <taxon>Synechococcales</taxon>
        <taxon>Merismopediaceae</taxon>
        <taxon>Synechocystis</taxon>
    </lineage>
</organism>
<comment type="function">
    <text evidence="2">Purine nucleoside enzyme that catalyzes the phosphorolysis of adenosine and inosine nucleosides, yielding D-ribose 1-phosphate and the respective free bases, adenine and hypoxanthine. Also catalyzes the phosphorolysis of S-methyl-5'-thioadenosine into adenine and S-methyl-5-thio-alpha-D-ribose 1-phosphate. Also has adenosine deaminase activity.</text>
</comment>
<evidence type="ECO:0000256" key="11">
    <source>
        <dbReference type="RuleBase" id="RU361274"/>
    </source>
</evidence>
<dbReference type="EMBL" id="JADEVV010000038">
    <property type="protein sequence ID" value="MBE9254732.1"/>
    <property type="molecule type" value="Genomic_DNA"/>
</dbReference>
<keyword evidence="4" id="KW-0808">Transferase</keyword>
<accession>A0ABR9VTR3</accession>
<evidence type="ECO:0000256" key="8">
    <source>
        <dbReference type="ARBA" id="ARBA00047989"/>
    </source>
</evidence>
<comment type="similarity">
    <text evidence="3 11">Belongs to the purine nucleoside phosphorylase YfiH/LACC1 family.</text>
</comment>
<dbReference type="Pfam" id="PF02578">
    <property type="entry name" value="Cu-oxidase_4"/>
    <property type="match status" value="1"/>
</dbReference>
<evidence type="ECO:0000256" key="2">
    <source>
        <dbReference type="ARBA" id="ARBA00003215"/>
    </source>
</evidence>
<dbReference type="InterPro" id="IPR011324">
    <property type="entry name" value="Cytotoxic_necrot_fac-like_cat"/>
</dbReference>
<evidence type="ECO:0000256" key="7">
    <source>
        <dbReference type="ARBA" id="ARBA00022833"/>
    </source>
</evidence>
<proteinExistence type="inferred from homology"/>
<comment type="catalytic activity">
    <reaction evidence="10">
        <text>S-methyl-5'-thioadenosine + phosphate = 5-(methylsulfanyl)-alpha-D-ribose 1-phosphate + adenine</text>
        <dbReference type="Rhea" id="RHEA:11852"/>
        <dbReference type="ChEBI" id="CHEBI:16708"/>
        <dbReference type="ChEBI" id="CHEBI:17509"/>
        <dbReference type="ChEBI" id="CHEBI:43474"/>
        <dbReference type="ChEBI" id="CHEBI:58533"/>
        <dbReference type="EC" id="2.4.2.28"/>
    </reaction>
    <physiologicalReaction direction="left-to-right" evidence="10">
        <dbReference type="Rhea" id="RHEA:11853"/>
    </physiologicalReaction>
</comment>
<dbReference type="NCBIfam" id="TIGR00726">
    <property type="entry name" value="peptidoglycan editing factor PgeF"/>
    <property type="match status" value="1"/>
</dbReference>
<evidence type="ECO:0000256" key="6">
    <source>
        <dbReference type="ARBA" id="ARBA00022801"/>
    </source>
</evidence>
<dbReference type="InterPro" id="IPR038371">
    <property type="entry name" value="Cu_polyphenol_OxRdtase_sf"/>
</dbReference>
<keyword evidence="5" id="KW-0479">Metal-binding</keyword>
<evidence type="ECO:0000256" key="3">
    <source>
        <dbReference type="ARBA" id="ARBA00007353"/>
    </source>
</evidence>
<protein>
    <recommendedName>
        <fullName evidence="11">Purine nucleoside phosphorylase</fullName>
    </recommendedName>
</protein>
<name>A0ABR9VTR3_9SYNC</name>
<dbReference type="PANTHER" id="PTHR30616:SF2">
    <property type="entry name" value="PURINE NUCLEOSIDE PHOSPHORYLASE LACC1"/>
    <property type="match status" value="1"/>
</dbReference>
<evidence type="ECO:0000256" key="5">
    <source>
        <dbReference type="ARBA" id="ARBA00022723"/>
    </source>
</evidence>
<dbReference type="InterPro" id="IPR003730">
    <property type="entry name" value="Cu_polyphenol_OxRdtase"/>
</dbReference>
<keyword evidence="13" id="KW-1185">Reference proteome</keyword>
<gene>
    <name evidence="12" type="primary">pgeF</name>
    <name evidence="12" type="ORF">IQ217_12980</name>
</gene>
<keyword evidence="6" id="KW-0378">Hydrolase</keyword>
<dbReference type="RefSeq" id="WP_194020262.1">
    <property type="nucleotide sequence ID" value="NZ_JADEVV010000038.1"/>
</dbReference>
<evidence type="ECO:0000256" key="4">
    <source>
        <dbReference type="ARBA" id="ARBA00022679"/>
    </source>
</evidence>
<evidence type="ECO:0000256" key="9">
    <source>
        <dbReference type="ARBA" id="ARBA00048968"/>
    </source>
</evidence>
<comment type="catalytic activity">
    <reaction evidence="1">
        <text>inosine + phosphate = alpha-D-ribose 1-phosphate + hypoxanthine</text>
        <dbReference type="Rhea" id="RHEA:27646"/>
        <dbReference type="ChEBI" id="CHEBI:17368"/>
        <dbReference type="ChEBI" id="CHEBI:17596"/>
        <dbReference type="ChEBI" id="CHEBI:43474"/>
        <dbReference type="ChEBI" id="CHEBI:57720"/>
        <dbReference type="EC" id="2.4.2.1"/>
    </reaction>
    <physiologicalReaction direction="left-to-right" evidence="1">
        <dbReference type="Rhea" id="RHEA:27647"/>
    </physiologicalReaction>
</comment>
<dbReference type="CDD" id="cd16833">
    <property type="entry name" value="YfiH"/>
    <property type="match status" value="1"/>
</dbReference>
<comment type="catalytic activity">
    <reaction evidence="9">
        <text>adenosine + phosphate = alpha-D-ribose 1-phosphate + adenine</text>
        <dbReference type="Rhea" id="RHEA:27642"/>
        <dbReference type="ChEBI" id="CHEBI:16335"/>
        <dbReference type="ChEBI" id="CHEBI:16708"/>
        <dbReference type="ChEBI" id="CHEBI:43474"/>
        <dbReference type="ChEBI" id="CHEBI:57720"/>
        <dbReference type="EC" id="2.4.2.1"/>
    </reaction>
    <physiologicalReaction direction="left-to-right" evidence="9">
        <dbReference type="Rhea" id="RHEA:27643"/>
    </physiologicalReaction>
</comment>
<dbReference type="Gene3D" id="3.60.140.10">
    <property type="entry name" value="CNF1/YfiH-like putative cysteine hydrolases"/>
    <property type="match status" value="1"/>
</dbReference>
<evidence type="ECO:0000256" key="10">
    <source>
        <dbReference type="ARBA" id="ARBA00049893"/>
    </source>
</evidence>
<dbReference type="Proteomes" id="UP000658720">
    <property type="component" value="Unassembled WGS sequence"/>
</dbReference>
<evidence type="ECO:0000313" key="13">
    <source>
        <dbReference type="Proteomes" id="UP000658720"/>
    </source>
</evidence>
<comment type="caution">
    <text evidence="12">The sequence shown here is derived from an EMBL/GenBank/DDBJ whole genome shotgun (WGS) entry which is preliminary data.</text>
</comment>
<keyword evidence="7" id="KW-0862">Zinc</keyword>
<dbReference type="SUPFAM" id="SSF64438">
    <property type="entry name" value="CNF1/YfiH-like putative cysteine hydrolases"/>
    <property type="match status" value="1"/>
</dbReference>
<evidence type="ECO:0000256" key="1">
    <source>
        <dbReference type="ARBA" id="ARBA00000553"/>
    </source>
</evidence>
<reference evidence="12 13" key="1">
    <citation type="submission" date="2020-10" db="EMBL/GenBank/DDBJ databases">
        <authorList>
            <person name="Castelo-Branco R."/>
            <person name="Eusebio N."/>
            <person name="Adriana R."/>
            <person name="Vieira A."/>
            <person name="Brugerolle De Fraissinette N."/>
            <person name="Rezende De Castro R."/>
            <person name="Schneider M.P."/>
            <person name="Vasconcelos V."/>
            <person name="Leao P.N."/>
        </authorList>
    </citation>
    <scope>NUCLEOTIDE SEQUENCE [LARGE SCALE GENOMIC DNA]</scope>
    <source>
        <strain evidence="12 13">LEGE 00031</strain>
    </source>
</reference>
<sequence>MTMGDNLWGWQNIKGSPYLTCALLDPWSHGFFTRAFYPQLPEVLINYLDSQGKALRVKQVHGDVALTATEISQTPPAPDSVHPPADGVISDAPHQGVWVASADCTPVLIGDLTSKRVAAVHAGWRGTKARIVPKTIDRFLALGSDLRDLRIALGPAIAGEVYQVDPWVALEVGQSVPAVQRLTTEAQQWDYLSTMANPPVLPDGQPEKCRLDVRRINELQLLDLGLAPEQIAVAPHCTFQMEELFFSYRRTHTKEVQWSGIVSR</sequence>
<dbReference type="PANTHER" id="PTHR30616">
    <property type="entry name" value="UNCHARACTERIZED PROTEIN YFIH"/>
    <property type="match status" value="1"/>
</dbReference>
<evidence type="ECO:0000313" key="12">
    <source>
        <dbReference type="EMBL" id="MBE9254732.1"/>
    </source>
</evidence>
<comment type="catalytic activity">
    <reaction evidence="8">
        <text>adenosine + H2O + H(+) = inosine + NH4(+)</text>
        <dbReference type="Rhea" id="RHEA:24408"/>
        <dbReference type="ChEBI" id="CHEBI:15377"/>
        <dbReference type="ChEBI" id="CHEBI:15378"/>
        <dbReference type="ChEBI" id="CHEBI:16335"/>
        <dbReference type="ChEBI" id="CHEBI:17596"/>
        <dbReference type="ChEBI" id="CHEBI:28938"/>
        <dbReference type="EC" id="3.5.4.4"/>
    </reaction>
    <physiologicalReaction direction="left-to-right" evidence="8">
        <dbReference type="Rhea" id="RHEA:24409"/>
    </physiologicalReaction>
</comment>